<feature type="transmembrane region" description="Helical" evidence="6">
    <location>
        <begin position="40"/>
        <end position="60"/>
    </location>
</feature>
<dbReference type="InterPro" id="IPR051784">
    <property type="entry name" value="Nod_factor_ABC_transporter"/>
</dbReference>
<keyword evidence="3 6" id="KW-1133">Transmembrane helix</keyword>
<evidence type="ECO:0000256" key="4">
    <source>
        <dbReference type="ARBA" id="ARBA00023136"/>
    </source>
</evidence>
<dbReference type="EMBL" id="POUD01000002">
    <property type="protein sequence ID" value="PZG23512.1"/>
    <property type="molecule type" value="Genomic_DNA"/>
</dbReference>
<evidence type="ECO:0000256" key="6">
    <source>
        <dbReference type="RuleBase" id="RU361157"/>
    </source>
</evidence>
<feature type="transmembrane region" description="Helical" evidence="6">
    <location>
        <begin position="251"/>
        <end position="270"/>
    </location>
</feature>
<keyword evidence="6" id="KW-1003">Cell membrane</keyword>
<keyword evidence="6" id="KW-0813">Transport</keyword>
<comment type="similarity">
    <text evidence="6">Belongs to the ABC-2 integral membrane protein family.</text>
</comment>
<dbReference type="GO" id="GO:0140359">
    <property type="term" value="F:ABC-type transporter activity"/>
    <property type="evidence" value="ECO:0007669"/>
    <property type="project" value="InterPro"/>
</dbReference>
<evidence type="ECO:0000313" key="8">
    <source>
        <dbReference type="EMBL" id="PZG23512.1"/>
    </source>
</evidence>
<dbReference type="Proteomes" id="UP000249304">
    <property type="component" value="Unassembled WGS sequence"/>
</dbReference>
<feature type="domain" description="ABC transmembrane type-2" evidence="7">
    <location>
        <begin position="40"/>
        <end position="276"/>
    </location>
</feature>
<comment type="caution">
    <text evidence="8">The sequence shown here is derived from an EMBL/GenBank/DDBJ whole genome shotgun (WGS) entry which is preliminary data.</text>
</comment>
<proteinExistence type="inferred from homology"/>
<dbReference type="GO" id="GO:0046677">
    <property type="term" value="P:response to antibiotic"/>
    <property type="evidence" value="ECO:0007669"/>
    <property type="project" value="UniProtKB-KW"/>
</dbReference>
<gene>
    <name evidence="8" type="ORF">C1J01_00905</name>
</gene>
<keyword evidence="4 6" id="KW-0472">Membrane</keyword>
<evidence type="ECO:0000256" key="5">
    <source>
        <dbReference type="ARBA" id="ARBA00023251"/>
    </source>
</evidence>
<feature type="transmembrane region" description="Helical" evidence="6">
    <location>
        <begin position="152"/>
        <end position="174"/>
    </location>
</feature>
<keyword evidence="9" id="KW-1185">Reference proteome</keyword>
<accession>A0A2W2EGR4</accession>
<evidence type="ECO:0000259" key="7">
    <source>
        <dbReference type="PROSITE" id="PS51012"/>
    </source>
</evidence>
<keyword evidence="5" id="KW-0046">Antibiotic resistance</keyword>
<organism evidence="8 9">
    <name type="scientific">Nonomuraea aridisoli</name>
    <dbReference type="NCBI Taxonomy" id="2070368"/>
    <lineage>
        <taxon>Bacteria</taxon>
        <taxon>Bacillati</taxon>
        <taxon>Actinomycetota</taxon>
        <taxon>Actinomycetes</taxon>
        <taxon>Streptosporangiales</taxon>
        <taxon>Streptosporangiaceae</taxon>
        <taxon>Nonomuraea</taxon>
    </lineage>
</organism>
<evidence type="ECO:0000256" key="2">
    <source>
        <dbReference type="ARBA" id="ARBA00022692"/>
    </source>
</evidence>
<protein>
    <recommendedName>
        <fullName evidence="6">Transport permease protein</fullName>
    </recommendedName>
</protein>
<dbReference type="PROSITE" id="PS51012">
    <property type="entry name" value="ABC_TM2"/>
    <property type="match status" value="1"/>
</dbReference>
<dbReference type="PIRSF" id="PIRSF006648">
    <property type="entry name" value="DrrB"/>
    <property type="match status" value="1"/>
</dbReference>
<reference evidence="8 9" key="1">
    <citation type="submission" date="2018-01" db="EMBL/GenBank/DDBJ databases">
        <title>Draft genome sequence of Nonomuraea sp. KC333.</title>
        <authorList>
            <person name="Sahin N."/>
            <person name="Saygin H."/>
            <person name="Ay H."/>
        </authorList>
    </citation>
    <scope>NUCLEOTIDE SEQUENCE [LARGE SCALE GENOMIC DNA]</scope>
    <source>
        <strain evidence="8 9">KC333</strain>
    </source>
</reference>
<dbReference type="AlphaFoldDB" id="A0A2W2EGR4"/>
<dbReference type="RefSeq" id="WP_111175122.1">
    <property type="nucleotide sequence ID" value="NZ_POUD01000002.1"/>
</dbReference>
<dbReference type="Pfam" id="PF01061">
    <property type="entry name" value="ABC2_membrane"/>
    <property type="match status" value="1"/>
</dbReference>
<dbReference type="OrthoDB" id="8988363at2"/>
<dbReference type="GO" id="GO:0043190">
    <property type="term" value="C:ATP-binding cassette (ABC) transporter complex"/>
    <property type="evidence" value="ECO:0007669"/>
    <property type="project" value="InterPro"/>
</dbReference>
<dbReference type="InterPro" id="IPR047817">
    <property type="entry name" value="ABC2_TM_bact-type"/>
</dbReference>
<keyword evidence="2 6" id="KW-0812">Transmembrane</keyword>
<dbReference type="PANTHER" id="PTHR43229:SF2">
    <property type="entry name" value="NODULATION PROTEIN J"/>
    <property type="match status" value="1"/>
</dbReference>
<evidence type="ECO:0000256" key="3">
    <source>
        <dbReference type="ARBA" id="ARBA00022989"/>
    </source>
</evidence>
<dbReference type="InterPro" id="IPR000412">
    <property type="entry name" value="ABC_2_transport"/>
</dbReference>
<evidence type="ECO:0000313" key="9">
    <source>
        <dbReference type="Proteomes" id="UP000249304"/>
    </source>
</evidence>
<sequence length="280" mass="29220">MTVIDTAGTGNRGLIRLGHGLSDGMMIAYRNLSQLRHSPGAIIGTIAFPLAFVLLFGYVFGSAISVGDGANYREYLMPGLFVMGITMGTMSSMIVVAADNGRGVMDRLRSMPIARSAVPFGQTASDLIIAAATLAIMAATGLLVGWRAQNGLGSAVAAFGLLLLLQYAMSWIGVYIGSLVKDEEAGAKLGPVMMPVTMLSNVFVPTDGMPTVLRVIAEWNPVSAATAACRELFGNPGAPAADAAWPLAHPVLATVGWCTLLLAVLVPLTVRRFSRAHDGG</sequence>
<evidence type="ECO:0000256" key="1">
    <source>
        <dbReference type="ARBA" id="ARBA00004141"/>
    </source>
</evidence>
<dbReference type="InterPro" id="IPR013525">
    <property type="entry name" value="ABC2_TM"/>
</dbReference>
<dbReference type="PANTHER" id="PTHR43229">
    <property type="entry name" value="NODULATION PROTEIN J"/>
    <property type="match status" value="1"/>
</dbReference>
<feature type="transmembrane region" description="Helical" evidence="6">
    <location>
        <begin position="119"/>
        <end position="146"/>
    </location>
</feature>
<comment type="caution">
    <text evidence="6">Lacks conserved residue(s) required for the propagation of feature annotation.</text>
</comment>
<feature type="transmembrane region" description="Helical" evidence="6">
    <location>
        <begin position="80"/>
        <end position="98"/>
    </location>
</feature>
<comment type="subcellular location">
    <subcellularLocation>
        <location evidence="6">Cell membrane</location>
        <topology evidence="6">Multi-pass membrane protein</topology>
    </subcellularLocation>
    <subcellularLocation>
        <location evidence="1">Membrane</location>
        <topology evidence="1">Multi-pass membrane protein</topology>
    </subcellularLocation>
</comment>
<name>A0A2W2EGR4_9ACTN</name>